<comment type="caution">
    <text evidence="2">The sequence shown here is derived from an EMBL/GenBank/DDBJ whole genome shotgun (WGS) entry which is preliminary data.</text>
</comment>
<protein>
    <recommendedName>
        <fullName evidence="1">Reverse transcriptase Ty1/copia-type domain-containing protein</fullName>
    </recommendedName>
</protein>
<name>A0A225WGL4_9STRA</name>
<dbReference type="EMBL" id="NBNE01001012">
    <property type="protein sequence ID" value="OWZ16010.1"/>
    <property type="molecule type" value="Genomic_DNA"/>
</dbReference>
<feature type="domain" description="Reverse transcriptase Ty1/copia-type" evidence="1">
    <location>
        <begin position="5"/>
        <end position="86"/>
    </location>
</feature>
<sequence>MDAGVVVTVYVDDLLIVGAGTDIEMVLTELQKKFKIKDLGEVKHLLGMEITYVSGRMLITSHKGYCEKVLRKLNMDKCKAVTTPQVKGYFSMPSNSEVEPECVNDVPDVDYPQVMNSLLYLVQYTGPDIACARVLRYLRGTSEFGLVRARSIQPDLPFVAYVNARRPPMNEVQLVAYADSDLGNEKTIDGLLWICAAAGGMHRLMTGDTYCAKFVTATECSTMIMWTHNLRKELDLRRKKTILFDDNQAAIAVISTLQGKRR</sequence>
<reference evidence="3" key="1">
    <citation type="submission" date="2017-03" db="EMBL/GenBank/DDBJ databases">
        <title>Phytopthora megakarya and P. palmivora, two closely related causual agents of cacao black pod achieved similar genome size and gene model numbers by different mechanisms.</title>
        <authorList>
            <person name="Ali S."/>
            <person name="Shao J."/>
            <person name="Larry D.J."/>
            <person name="Kronmiller B."/>
            <person name="Shen D."/>
            <person name="Strem M.D."/>
            <person name="Melnick R.L."/>
            <person name="Guiltinan M.J."/>
            <person name="Tyler B.M."/>
            <person name="Meinhardt L.W."/>
            <person name="Bailey B.A."/>
        </authorList>
    </citation>
    <scope>NUCLEOTIDE SEQUENCE [LARGE SCALE GENOMIC DNA]</scope>
    <source>
        <strain evidence="3">zdho120</strain>
    </source>
</reference>
<gene>
    <name evidence="2" type="ORF">PHMEG_00010263</name>
</gene>
<dbReference type="Pfam" id="PF07727">
    <property type="entry name" value="RVT_2"/>
    <property type="match status" value="1"/>
</dbReference>
<evidence type="ECO:0000313" key="3">
    <source>
        <dbReference type="Proteomes" id="UP000198211"/>
    </source>
</evidence>
<evidence type="ECO:0000313" key="2">
    <source>
        <dbReference type="EMBL" id="OWZ16010.1"/>
    </source>
</evidence>
<dbReference type="AlphaFoldDB" id="A0A225WGL4"/>
<dbReference type="OrthoDB" id="118260at2759"/>
<proteinExistence type="predicted"/>
<accession>A0A225WGL4</accession>
<keyword evidence="3" id="KW-1185">Reference proteome</keyword>
<organism evidence="2 3">
    <name type="scientific">Phytophthora megakarya</name>
    <dbReference type="NCBI Taxonomy" id="4795"/>
    <lineage>
        <taxon>Eukaryota</taxon>
        <taxon>Sar</taxon>
        <taxon>Stramenopiles</taxon>
        <taxon>Oomycota</taxon>
        <taxon>Peronosporomycetes</taxon>
        <taxon>Peronosporales</taxon>
        <taxon>Peronosporaceae</taxon>
        <taxon>Phytophthora</taxon>
    </lineage>
</organism>
<dbReference type="InterPro" id="IPR013103">
    <property type="entry name" value="RVT_2"/>
</dbReference>
<dbReference type="STRING" id="4795.A0A225WGL4"/>
<evidence type="ECO:0000259" key="1">
    <source>
        <dbReference type="Pfam" id="PF07727"/>
    </source>
</evidence>
<dbReference type="Proteomes" id="UP000198211">
    <property type="component" value="Unassembled WGS sequence"/>
</dbReference>